<evidence type="ECO:0008006" key="2">
    <source>
        <dbReference type="Google" id="ProtNLM"/>
    </source>
</evidence>
<protein>
    <recommendedName>
        <fullName evidence="2">Helix-turn-helix type 11 domain-containing protein</fullName>
    </recommendedName>
</protein>
<gene>
    <name evidence="1" type="ORF">S12H4_43371</name>
</gene>
<name>X1TPU8_9ZZZZ</name>
<reference evidence="1" key="1">
    <citation type="journal article" date="2014" name="Front. Microbiol.">
        <title>High frequency of phylogenetically diverse reductive dehalogenase-homologous genes in deep subseafloor sedimentary metagenomes.</title>
        <authorList>
            <person name="Kawai M."/>
            <person name="Futagami T."/>
            <person name="Toyoda A."/>
            <person name="Takaki Y."/>
            <person name="Nishi S."/>
            <person name="Hori S."/>
            <person name="Arai W."/>
            <person name="Tsubouchi T."/>
            <person name="Morono Y."/>
            <person name="Uchiyama I."/>
            <person name="Ito T."/>
            <person name="Fujiyama A."/>
            <person name="Inagaki F."/>
            <person name="Takami H."/>
        </authorList>
    </citation>
    <scope>NUCLEOTIDE SEQUENCE</scope>
    <source>
        <strain evidence="1">Expedition CK06-06</strain>
    </source>
</reference>
<sequence length="71" mass="8634">MAQDNKIFITTSDLKEDLNYDRTIAWKHLENLTKKNIFQKIKYGNPSKYQINEIFLSFYEDKLKKEIIFKE</sequence>
<proteinExistence type="predicted"/>
<organism evidence="1">
    <name type="scientific">marine sediment metagenome</name>
    <dbReference type="NCBI Taxonomy" id="412755"/>
    <lineage>
        <taxon>unclassified sequences</taxon>
        <taxon>metagenomes</taxon>
        <taxon>ecological metagenomes</taxon>
    </lineage>
</organism>
<comment type="caution">
    <text evidence="1">The sequence shown here is derived from an EMBL/GenBank/DDBJ whole genome shotgun (WGS) entry which is preliminary data.</text>
</comment>
<evidence type="ECO:0000313" key="1">
    <source>
        <dbReference type="EMBL" id="GAJ07368.1"/>
    </source>
</evidence>
<dbReference type="AlphaFoldDB" id="X1TPU8"/>
<accession>X1TPU8</accession>
<dbReference type="EMBL" id="BARW01026612">
    <property type="protein sequence ID" value="GAJ07368.1"/>
    <property type="molecule type" value="Genomic_DNA"/>
</dbReference>